<accession>A0ABP3FZJ0</accession>
<protein>
    <submittedName>
        <fullName evidence="1">Uncharacterized protein</fullName>
    </submittedName>
</protein>
<organism evidence="1 2">
    <name type="scientific">Actinoallomurus spadix</name>
    <dbReference type="NCBI Taxonomy" id="79912"/>
    <lineage>
        <taxon>Bacteria</taxon>
        <taxon>Bacillati</taxon>
        <taxon>Actinomycetota</taxon>
        <taxon>Actinomycetes</taxon>
        <taxon>Streptosporangiales</taxon>
        <taxon>Thermomonosporaceae</taxon>
        <taxon>Actinoallomurus</taxon>
    </lineage>
</organism>
<name>A0ABP3FZJ0_9ACTN</name>
<evidence type="ECO:0000313" key="2">
    <source>
        <dbReference type="Proteomes" id="UP001501822"/>
    </source>
</evidence>
<evidence type="ECO:0000313" key="1">
    <source>
        <dbReference type="EMBL" id="GAA0329116.1"/>
    </source>
</evidence>
<proteinExistence type="predicted"/>
<reference evidence="2" key="1">
    <citation type="journal article" date="2019" name="Int. J. Syst. Evol. Microbiol.">
        <title>The Global Catalogue of Microorganisms (GCM) 10K type strain sequencing project: providing services to taxonomists for standard genome sequencing and annotation.</title>
        <authorList>
            <consortium name="The Broad Institute Genomics Platform"/>
            <consortium name="The Broad Institute Genome Sequencing Center for Infectious Disease"/>
            <person name="Wu L."/>
            <person name="Ma J."/>
        </authorList>
    </citation>
    <scope>NUCLEOTIDE SEQUENCE [LARGE SCALE GENOMIC DNA]</scope>
    <source>
        <strain evidence="2">JCM 3146</strain>
    </source>
</reference>
<dbReference type="RefSeq" id="WP_252810935.1">
    <property type="nucleotide sequence ID" value="NZ_BAAABM010000015.1"/>
</dbReference>
<dbReference type="Proteomes" id="UP001501822">
    <property type="component" value="Unassembled WGS sequence"/>
</dbReference>
<dbReference type="EMBL" id="BAAABM010000015">
    <property type="protein sequence ID" value="GAA0329116.1"/>
    <property type="molecule type" value="Genomic_DNA"/>
</dbReference>
<sequence>MVPKRRTNSLRYDRDAELRLIAEAGDWLADVGRRRPEAVRSITAMLERQQRLAACRALGRPIESP</sequence>
<keyword evidence="2" id="KW-1185">Reference proteome</keyword>
<comment type="caution">
    <text evidence="1">The sequence shown here is derived from an EMBL/GenBank/DDBJ whole genome shotgun (WGS) entry which is preliminary data.</text>
</comment>
<gene>
    <name evidence="1" type="ORF">GCM10010151_18690</name>
</gene>